<proteinExistence type="predicted"/>
<dbReference type="Gene3D" id="3.10.20.90">
    <property type="entry name" value="Phosphatidylinositol 3-kinase Catalytic Subunit, Chain A, domain 1"/>
    <property type="match status" value="1"/>
</dbReference>
<feature type="compositionally biased region" description="Gly residues" evidence="1">
    <location>
        <begin position="10"/>
        <end position="20"/>
    </location>
</feature>
<evidence type="ECO:0000313" key="4">
    <source>
        <dbReference type="EMBL" id="KAF7334477.1"/>
    </source>
</evidence>
<dbReference type="EMBL" id="JACAZI010000026">
    <property type="protein sequence ID" value="KAF7334477.1"/>
    <property type="molecule type" value="Genomic_DNA"/>
</dbReference>
<dbReference type="Proteomes" id="UP000620124">
    <property type="component" value="Unassembled WGS sequence"/>
</dbReference>
<organism evidence="4 5">
    <name type="scientific">Mycena venus</name>
    <dbReference type="NCBI Taxonomy" id="2733690"/>
    <lineage>
        <taxon>Eukaryota</taxon>
        <taxon>Fungi</taxon>
        <taxon>Dikarya</taxon>
        <taxon>Basidiomycota</taxon>
        <taxon>Agaricomycotina</taxon>
        <taxon>Agaricomycetes</taxon>
        <taxon>Agaricomycetidae</taxon>
        <taxon>Agaricales</taxon>
        <taxon>Marasmiineae</taxon>
        <taxon>Mycenaceae</taxon>
        <taxon>Mycena</taxon>
    </lineage>
</organism>
<dbReference type="GO" id="GO:0031468">
    <property type="term" value="P:nuclear membrane reassembly"/>
    <property type="evidence" value="ECO:0007669"/>
    <property type="project" value="TreeGrafter"/>
</dbReference>
<protein>
    <submittedName>
        <fullName evidence="4">UBX domain-containing protein 1</fullName>
    </submittedName>
</protein>
<feature type="region of interest" description="Disordered" evidence="1">
    <location>
        <begin position="260"/>
        <end position="307"/>
    </location>
</feature>
<dbReference type="Pfam" id="PF00789">
    <property type="entry name" value="UBX"/>
    <property type="match status" value="1"/>
</dbReference>
<dbReference type="PROSITE" id="PS50033">
    <property type="entry name" value="UBX"/>
    <property type="match status" value="1"/>
</dbReference>
<feature type="compositionally biased region" description="Low complexity" evidence="1">
    <location>
        <begin position="39"/>
        <end position="50"/>
    </location>
</feature>
<dbReference type="GO" id="GO:0005829">
    <property type="term" value="C:cytosol"/>
    <property type="evidence" value="ECO:0007669"/>
    <property type="project" value="TreeGrafter"/>
</dbReference>
<evidence type="ECO:0000256" key="1">
    <source>
        <dbReference type="SAM" id="MobiDB-lite"/>
    </source>
</evidence>
<dbReference type="AlphaFoldDB" id="A0A8H6X5E9"/>
<keyword evidence="5" id="KW-1185">Reference proteome</keyword>
<dbReference type="Pfam" id="PF08059">
    <property type="entry name" value="SEP"/>
    <property type="match status" value="1"/>
</dbReference>
<feature type="region of interest" description="Disordered" evidence="1">
    <location>
        <begin position="1"/>
        <end position="183"/>
    </location>
</feature>
<dbReference type="SUPFAM" id="SSF102848">
    <property type="entry name" value="NSFL1 (p97 ATPase) cofactor p47, SEP domain"/>
    <property type="match status" value="1"/>
</dbReference>
<dbReference type="GO" id="GO:0043161">
    <property type="term" value="P:proteasome-mediated ubiquitin-dependent protein catabolic process"/>
    <property type="evidence" value="ECO:0007669"/>
    <property type="project" value="TreeGrafter"/>
</dbReference>
<feature type="compositionally biased region" description="Gly residues" evidence="1">
    <location>
        <begin position="146"/>
        <end position="159"/>
    </location>
</feature>
<dbReference type="InterPro" id="IPR012989">
    <property type="entry name" value="SEP_domain"/>
</dbReference>
<dbReference type="GO" id="GO:0007030">
    <property type="term" value="P:Golgi organization"/>
    <property type="evidence" value="ECO:0007669"/>
    <property type="project" value="TreeGrafter"/>
</dbReference>
<dbReference type="SMART" id="SM00166">
    <property type="entry name" value="UBX"/>
    <property type="match status" value="1"/>
</dbReference>
<dbReference type="InterPro" id="IPR029071">
    <property type="entry name" value="Ubiquitin-like_domsf"/>
</dbReference>
<name>A0A8H6X5E9_9AGAR</name>
<feature type="compositionally biased region" description="Basic and acidic residues" evidence="1">
    <location>
        <begin position="118"/>
        <end position="129"/>
    </location>
</feature>
<dbReference type="GO" id="GO:0000045">
    <property type="term" value="P:autophagosome assembly"/>
    <property type="evidence" value="ECO:0007669"/>
    <property type="project" value="TreeGrafter"/>
</dbReference>
<evidence type="ECO:0000259" key="2">
    <source>
        <dbReference type="PROSITE" id="PS50033"/>
    </source>
</evidence>
<feature type="compositionally biased region" description="Acidic residues" evidence="1">
    <location>
        <begin position="85"/>
        <end position="96"/>
    </location>
</feature>
<dbReference type="CDD" id="cd01770">
    <property type="entry name" value="UBX_UBXN2"/>
    <property type="match status" value="1"/>
</dbReference>
<sequence>MSEDNNESNTGGGRSLGGGPVSEPLPESWLRPADPPRVGRIGAWSSSSGSSRGGGGARIASLRDIAPPPQATRRPPMPVPPSSDDSSEGDDDDEGPPEQREQWFAGGERSGISVENPDAPRNRRNRENDVPGGEAASPPPLSSDRGSGGMSFFSGGGHTLGSDDIPSTFVPDPNAPPPDESNLPRVRRHLIFWRDGFTVENSPFMRYDDPESANILQAIRDGNAPPDLLNVAIGQPVEVIVDKRLNEEYVPPRTTWTGGVRLGAPVPEASGSGSSSSAAGSSSMPGSFESETGGVGVQGASGVEAPKVDESQPVAQIQVRLADGGRMLARLNPTHTVADLRAFIDASHPGPPYTLHTTFPTRELDAGLGIGAGKLGGTVVVQRLA</sequence>
<comment type="caution">
    <text evidence="4">The sequence shown here is derived from an EMBL/GenBank/DDBJ whole genome shotgun (WGS) entry which is preliminary data.</text>
</comment>
<dbReference type="OrthoDB" id="25887at2759"/>
<dbReference type="SUPFAM" id="SSF54236">
    <property type="entry name" value="Ubiquitin-like"/>
    <property type="match status" value="1"/>
</dbReference>
<dbReference type="PROSITE" id="PS51399">
    <property type="entry name" value="SEP"/>
    <property type="match status" value="1"/>
</dbReference>
<dbReference type="GO" id="GO:0043130">
    <property type="term" value="F:ubiquitin binding"/>
    <property type="evidence" value="ECO:0007669"/>
    <property type="project" value="TreeGrafter"/>
</dbReference>
<accession>A0A8H6X5E9</accession>
<dbReference type="GO" id="GO:0005634">
    <property type="term" value="C:nucleus"/>
    <property type="evidence" value="ECO:0007669"/>
    <property type="project" value="TreeGrafter"/>
</dbReference>
<reference evidence="4" key="1">
    <citation type="submission" date="2020-05" db="EMBL/GenBank/DDBJ databases">
        <title>Mycena genomes resolve the evolution of fungal bioluminescence.</title>
        <authorList>
            <person name="Tsai I.J."/>
        </authorList>
    </citation>
    <scope>NUCLEOTIDE SEQUENCE</scope>
    <source>
        <strain evidence="4">CCC161011</strain>
    </source>
</reference>
<dbReference type="FunFam" id="3.30.420.210:FF:000002">
    <property type="entry name" value="UBX domain-containing protein 1"/>
    <property type="match status" value="1"/>
</dbReference>
<dbReference type="InterPro" id="IPR001012">
    <property type="entry name" value="UBX_dom"/>
</dbReference>
<dbReference type="InterPro" id="IPR036241">
    <property type="entry name" value="NSFL1C_SEP_dom_sf"/>
</dbReference>
<dbReference type="Gene3D" id="3.30.420.210">
    <property type="entry name" value="SEP domain"/>
    <property type="match status" value="1"/>
</dbReference>
<feature type="domain" description="UBX" evidence="2">
    <location>
        <begin position="310"/>
        <end position="362"/>
    </location>
</feature>
<dbReference type="SMART" id="SM00553">
    <property type="entry name" value="SEP"/>
    <property type="match status" value="1"/>
</dbReference>
<gene>
    <name evidence="4" type="ORF">MVEN_02277200</name>
</gene>
<dbReference type="PANTHER" id="PTHR23333">
    <property type="entry name" value="UBX DOMAIN CONTAINING PROTEIN"/>
    <property type="match status" value="1"/>
</dbReference>
<dbReference type="PANTHER" id="PTHR23333:SF20">
    <property type="entry name" value="NSFL1 COFACTOR P47"/>
    <property type="match status" value="1"/>
</dbReference>
<evidence type="ECO:0000259" key="3">
    <source>
        <dbReference type="PROSITE" id="PS51399"/>
    </source>
</evidence>
<evidence type="ECO:0000313" key="5">
    <source>
        <dbReference type="Proteomes" id="UP000620124"/>
    </source>
</evidence>
<feature type="domain" description="SEP" evidence="3">
    <location>
        <begin position="185"/>
        <end position="250"/>
    </location>
</feature>
<dbReference type="GO" id="GO:0061025">
    <property type="term" value="P:membrane fusion"/>
    <property type="evidence" value="ECO:0007669"/>
    <property type="project" value="TreeGrafter"/>
</dbReference>
<feature type="compositionally biased region" description="Pro residues" evidence="1">
    <location>
        <begin position="66"/>
        <end position="81"/>
    </location>
</feature>
<feature type="compositionally biased region" description="Low complexity" evidence="1">
    <location>
        <begin position="269"/>
        <end position="283"/>
    </location>
</feature>